<proteinExistence type="predicted"/>
<dbReference type="EMBL" id="JBHSSA010000050">
    <property type="protein sequence ID" value="MFC6254276.1"/>
    <property type="molecule type" value="Genomic_DNA"/>
</dbReference>
<evidence type="ECO:0000259" key="3">
    <source>
        <dbReference type="PROSITE" id="PS50937"/>
    </source>
</evidence>
<feature type="domain" description="HTH merR-type" evidence="3">
    <location>
        <begin position="8"/>
        <end position="77"/>
    </location>
</feature>
<evidence type="ECO:0000313" key="4">
    <source>
        <dbReference type="EMBL" id="MFC6254276.1"/>
    </source>
</evidence>
<evidence type="ECO:0000313" key="5">
    <source>
        <dbReference type="Proteomes" id="UP001596190"/>
    </source>
</evidence>
<dbReference type="InterPro" id="IPR000551">
    <property type="entry name" value="MerR-type_HTH_dom"/>
</dbReference>
<keyword evidence="2" id="KW-0175">Coiled coil</keyword>
<dbReference type="RefSeq" id="WP_137630261.1">
    <property type="nucleotide sequence ID" value="NZ_BJDO01000006.1"/>
</dbReference>
<dbReference type="PANTHER" id="PTHR30204:SF82">
    <property type="entry name" value="TRANSCRIPTIONAL REGULATOR, MERR FAMILY"/>
    <property type="match status" value="1"/>
</dbReference>
<dbReference type="InterPro" id="IPR009061">
    <property type="entry name" value="DNA-bd_dom_put_sf"/>
</dbReference>
<accession>A0ABW1T8T6</accession>
<evidence type="ECO:0000256" key="1">
    <source>
        <dbReference type="ARBA" id="ARBA00023125"/>
    </source>
</evidence>
<dbReference type="PANTHER" id="PTHR30204">
    <property type="entry name" value="REDOX-CYCLING DRUG-SENSING TRANSCRIPTIONAL ACTIVATOR SOXR"/>
    <property type="match status" value="1"/>
</dbReference>
<dbReference type="SMART" id="SM00422">
    <property type="entry name" value="HTH_MERR"/>
    <property type="match status" value="1"/>
</dbReference>
<comment type="caution">
    <text evidence="4">The sequence shown here is derived from an EMBL/GenBank/DDBJ whole genome shotgun (WGS) entry which is preliminary data.</text>
</comment>
<keyword evidence="5" id="KW-1185">Reference proteome</keyword>
<dbReference type="Gene3D" id="1.10.1660.10">
    <property type="match status" value="1"/>
</dbReference>
<organism evidence="4 5">
    <name type="scientific">Secundilactobacillus hailunensis</name>
    <dbReference type="NCBI Taxonomy" id="2559923"/>
    <lineage>
        <taxon>Bacteria</taxon>
        <taxon>Bacillati</taxon>
        <taxon>Bacillota</taxon>
        <taxon>Bacilli</taxon>
        <taxon>Lactobacillales</taxon>
        <taxon>Lactobacillaceae</taxon>
        <taxon>Secundilactobacillus</taxon>
    </lineage>
</organism>
<dbReference type="PROSITE" id="PS50937">
    <property type="entry name" value="HTH_MERR_2"/>
    <property type="match status" value="1"/>
</dbReference>
<evidence type="ECO:0000256" key="2">
    <source>
        <dbReference type="SAM" id="Coils"/>
    </source>
</evidence>
<feature type="coiled-coil region" evidence="2">
    <location>
        <begin position="89"/>
        <end position="130"/>
    </location>
</feature>
<dbReference type="CDD" id="cd01109">
    <property type="entry name" value="HTH_YyaN"/>
    <property type="match status" value="1"/>
</dbReference>
<gene>
    <name evidence="4" type="ORF">ACFP1H_06705</name>
</gene>
<dbReference type="Proteomes" id="UP001596190">
    <property type="component" value="Unassembled WGS sequence"/>
</dbReference>
<protein>
    <submittedName>
        <fullName evidence="4">MerR family transcriptional regulator</fullName>
    </submittedName>
</protein>
<sequence>MIRETKTELLVKDAAKLLNITAYTVRYYTDQGLVPSVKRNAQNQRVFDEEAVNWLRMDLCFRNTGMSIKHLKEYVSICLEGESTITERYQIVLTQQQDAKRQLEDAQQRMKFLNQKVQMYQEDLASHDSDRLNPETW</sequence>
<dbReference type="SUPFAM" id="SSF46955">
    <property type="entry name" value="Putative DNA-binding domain"/>
    <property type="match status" value="1"/>
</dbReference>
<dbReference type="Pfam" id="PF13411">
    <property type="entry name" value="MerR_1"/>
    <property type="match status" value="1"/>
</dbReference>
<keyword evidence="1" id="KW-0238">DNA-binding</keyword>
<name>A0ABW1T8T6_9LACO</name>
<dbReference type="InterPro" id="IPR047057">
    <property type="entry name" value="MerR_fam"/>
</dbReference>
<reference evidence="5" key="1">
    <citation type="journal article" date="2019" name="Int. J. Syst. Evol. Microbiol.">
        <title>The Global Catalogue of Microorganisms (GCM) 10K type strain sequencing project: providing services to taxonomists for standard genome sequencing and annotation.</title>
        <authorList>
            <consortium name="The Broad Institute Genomics Platform"/>
            <consortium name="The Broad Institute Genome Sequencing Center for Infectious Disease"/>
            <person name="Wu L."/>
            <person name="Ma J."/>
        </authorList>
    </citation>
    <scope>NUCLEOTIDE SEQUENCE [LARGE SCALE GENOMIC DNA]</scope>
    <source>
        <strain evidence="5">CCM 8950</strain>
    </source>
</reference>